<proteinExistence type="predicted"/>
<dbReference type="EMBL" id="QXFV01006616">
    <property type="protein sequence ID" value="KAE8960941.1"/>
    <property type="molecule type" value="Genomic_DNA"/>
</dbReference>
<organism evidence="1 2">
    <name type="scientific">Phytophthora rubi</name>
    <dbReference type="NCBI Taxonomy" id="129364"/>
    <lineage>
        <taxon>Eukaryota</taxon>
        <taxon>Sar</taxon>
        <taxon>Stramenopiles</taxon>
        <taxon>Oomycota</taxon>
        <taxon>Peronosporomycetes</taxon>
        <taxon>Peronosporales</taxon>
        <taxon>Peronosporaceae</taxon>
        <taxon>Phytophthora</taxon>
    </lineage>
</organism>
<protein>
    <submittedName>
        <fullName evidence="1">Uncharacterized protein</fullName>
    </submittedName>
</protein>
<name>A0A6A3GVA1_9STRA</name>
<dbReference type="Proteomes" id="UP000429607">
    <property type="component" value="Unassembled WGS sequence"/>
</dbReference>
<sequence>MGRDSASDDDEADAAELLAEVEAELREQRAEEATNMFVSVKKIRDFAKTEQPAETVNVSTIMCVLDSERLENNRGSRVNLVEGYMQRHIKCYEKTLARMDKFRSDARVLKLTVWDPKNRSVGKPRFRSGGVYEFKKVHSLKFYHNTLQGCVQAVGAANPGLIEEFPDFAAAKRARLSELTSDGDMEEAQE</sequence>
<comment type="caution">
    <text evidence="1">The sequence shown here is derived from an EMBL/GenBank/DDBJ whole genome shotgun (WGS) entry which is preliminary data.</text>
</comment>
<reference evidence="1 2" key="1">
    <citation type="submission" date="2018-09" db="EMBL/GenBank/DDBJ databases">
        <title>Genomic investigation of the strawberry pathogen Phytophthora fragariae indicates pathogenicity is determined by transcriptional variation in three key races.</title>
        <authorList>
            <person name="Adams T.M."/>
            <person name="Armitage A.D."/>
            <person name="Sobczyk M.K."/>
            <person name="Bates H.J."/>
            <person name="Dunwell J.M."/>
            <person name="Nellist C.F."/>
            <person name="Harrison R.J."/>
        </authorList>
    </citation>
    <scope>NUCLEOTIDE SEQUENCE [LARGE SCALE GENOMIC DNA]</scope>
    <source>
        <strain evidence="1 2">SCRP249</strain>
    </source>
</reference>
<evidence type="ECO:0000313" key="1">
    <source>
        <dbReference type="EMBL" id="KAE8960941.1"/>
    </source>
</evidence>
<evidence type="ECO:0000313" key="2">
    <source>
        <dbReference type="Proteomes" id="UP000429607"/>
    </source>
</evidence>
<gene>
    <name evidence="1" type="ORF">PR001_g30207</name>
</gene>
<accession>A0A6A3GVA1</accession>
<dbReference type="AlphaFoldDB" id="A0A6A3GVA1"/>